<dbReference type="Gene3D" id="3.30.465.10">
    <property type="match status" value="1"/>
</dbReference>
<dbReference type="InterPro" id="IPR016169">
    <property type="entry name" value="FAD-bd_PCMH_sub2"/>
</dbReference>
<accession>A0A6A6GS93</accession>
<dbReference type="Proteomes" id="UP000800092">
    <property type="component" value="Unassembled WGS sequence"/>
</dbReference>
<dbReference type="GO" id="GO:0050660">
    <property type="term" value="F:flavin adenine dinucleotide binding"/>
    <property type="evidence" value="ECO:0007669"/>
    <property type="project" value="InterPro"/>
</dbReference>
<evidence type="ECO:0008006" key="3">
    <source>
        <dbReference type="Google" id="ProtNLM"/>
    </source>
</evidence>
<proteinExistence type="predicted"/>
<evidence type="ECO:0000313" key="1">
    <source>
        <dbReference type="EMBL" id="KAF2228634.1"/>
    </source>
</evidence>
<protein>
    <recommendedName>
        <fullName evidence="3">FAD linked oxidase N-terminal domain-containing protein</fullName>
    </recommendedName>
</protein>
<dbReference type="InterPro" id="IPR036318">
    <property type="entry name" value="FAD-bd_PCMH-like_sf"/>
</dbReference>
<reference evidence="1" key="1">
    <citation type="journal article" date="2020" name="Stud. Mycol.">
        <title>101 Dothideomycetes genomes: a test case for predicting lifestyles and emergence of pathogens.</title>
        <authorList>
            <person name="Haridas S."/>
            <person name="Albert R."/>
            <person name="Binder M."/>
            <person name="Bloem J."/>
            <person name="Labutti K."/>
            <person name="Salamov A."/>
            <person name="Andreopoulos B."/>
            <person name="Baker S."/>
            <person name="Barry K."/>
            <person name="Bills G."/>
            <person name="Bluhm B."/>
            <person name="Cannon C."/>
            <person name="Castanera R."/>
            <person name="Culley D."/>
            <person name="Daum C."/>
            <person name="Ezra D."/>
            <person name="Gonzalez J."/>
            <person name="Henrissat B."/>
            <person name="Kuo A."/>
            <person name="Liang C."/>
            <person name="Lipzen A."/>
            <person name="Lutzoni F."/>
            <person name="Magnuson J."/>
            <person name="Mondo S."/>
            <person name="Nolan M."/>
            <person name="Ohm R."/>
            <person name="Pangilinan J."/>
            <person name="Park H.-J."/>
            <person name="Ramirez L."/>
            <person name="Alfaro M."/>
            <person name="Sun H."/>
            <person name="Tritt A."/>
            <person name="Yoshinaga Y."/>
            <person name="Zwiers L.-H."/>
            <person name="Turgeon B."/>
            <person name="Goodwin S."/>
            <person name="Spatafora J."/>
            <person name="Crous P."/>
            <person name="Grigoriev I."/>
        </authorList>
    </citation>
    <scope>NUCLEOTIDE SEQUENCE</scope>
    <source>
        <strain evidence="1">Tuck. ex Michener</strain>
    </source>
</reference>
<evidence type="ECO:0000313" key="2">
    <source>
        <dbReference type="Proteomes" id="UP000800092"/>
    </source>
</evidence>
<keyword evidence="2" id="KW-1185">Reference proteome</keyword>
<sequence length="117" mass="12572">MGSVVHNQPCALAETVMNAGLQIPLPSDAGSKIRQDTYWSNSAKLTSPCVDRPKSAEGKSKTICFLVVAGEKFVIRKGGHTQYAGTNNIEGGVTIDLRLMDWTSFDEASETVDIKLG</sequence>
<dbReference type="OrthoDB" id="2151789at2759"/>
<dbReference type="EMBL" id="ML991904">
    <property type="protein sequence ID" value="KAF2228634.1"/>
    <property type="molecule type" value="Genomic_DNA"/>
</dbReference>
<name>A0A6A6GS93_VIRVR</name>
<dbReference type="SUPFAM" id="SSF56176">
    <property type="entry name" value="FAD-binding/transporter-associated domain-like"/>
    <property type="match status" value="1"/>
</dbReference>
<dbReference type="AlphaFoldDB" id="A0A6A6GS93"/>
<gene>
    <name evidence="1" type="ORF">EV356DRAFT_497896</name>
</gene>
<organism evidence="1 2">
    <name type="scientific">Viridothelium virens</name>
    <name type="common">Speckled blister lichen</name>
    <name type="synonym">Trypethelium virens</name>
    <dbReference type="NCBI Taxonomy" id="1048519"/>
    <lineage>
        <taxon>Eukaryota</taxon>
        <taxon>Fungi</taxon>
        <taxon>Dikarya</taxon>
        <taxon>Ascomycota</taxon>
        <taxon>Pezizomycotina</taxon>
        <taxon>Dothideomycetes</taxon>
        <taxon>Dothideomycetes incertae sedis</taxon>
        <taxon>Trypetheliales</taxon>
        <taxon>Trypetheliaceae</taxon>
        <taxon>Viridothelium</taxon>
    </lineage>
</organism>